<sequence length="70" mass="7772">PGIIFLYILLTIIAASEALLSFFAQIPVPELHLPPLIHQGLSFQGLKYANFGQGKCQNWVLKYANSDGVW</sequence>
<proteinExistence type="predicted"/>
<organism evidence="2 3">
    <name type="scientific">Lentinula lateritia</name>
    <dbReference type="NCBI Taxonomy" id="40482"/>
    <lineage>
        <taxon>Eukaryota</taxon>
        <taxon>Fungi</taxon>
        <taxon>Dikarya</taxon>
        <taxon>Basidiomycota</taxon>
        <taxon>Agaricomycotina</taxon>
        <taxon>Agaricomycetes</taxon>
        <taxon>Agaricomycetidae</taxon>
        <taxon>Agaricales</taxon>
        <taxon>Marasmiineae</taxon>
        <taxon>Omphalotaceae</taxon>
        <taxon>Lentinula</taxon>
    </lineage>
</organism>
<dbReference type="Proteomes" id="UP001150217">
    <property type="component" value="Unassembled WGS sequence"/>
</dbReference>
<keyword evidence="1" id="KW-0732">Signal</keyword>
<feature type="chain" id="PRO_5045836904" evidence="1">
    <location>
        <begin position="19"/>
        <end position="70"/>
    </location>
</feature>
<accession>A0ABQ8VX65</accession>
<protein>
    <submittedName>
        <fullName evidence="2">Uncharacterized protein</fullName>
    </submittedName>
</protein>
<reference evidence="2" key="1">
    <citation type="submission" date="2022-08" db="EMBL/GenBank/DDBJ databases">
        <title>A Global Phylogenomic Analysis of the Shiitake Genus Lentinula.</title>
        <authorList>
            <consortium name="DOE Joint Genome Institute"/>
            <person name="Sierra-Patev S."/>
            <person name="Min B."/>
            <person name="Naranjo-Ortiz M."/>
            <person name="Looney B."/>
            <person name="Konkel Z."/>
            <person name="Slot J.C."/>
            <person name="Sakamoto Y."/>
            <person name="Steenwyk J.L."/>
            <person name="Rokas A."/>
            <person name="Carro J."/>
            <person name="Camarero S."/>
            <person name="Ferreira P."/>
            <person name="Molpeceres G."/>
            <person name="Ruiz-Duenas F.J."/>
            <person name="Serrano A."/>
            <person name="Henrissat B."/>
            <person name="Drula E."/>
            <person name="Hughes K.W."/>
            <person name="Mata J.L."/>
            <person name="Ishikawa N.K."/>
            <person name="Vargas-Isla R."/>
            <person name="Ushijima S."/>
            <person name="Smith C.A."/>
            <person name="Ahrendt S."/>
            <person name="Andreopoulos W."/>
            <person name="He G."/>
            <person name="Labutti K."/>
            <person name="Lipzen A."/>
            <person name="Ng V."/>
            <person name="Riley R."/>
            <person name="Sandor L."/>
            <person name="Barry K."/>
            <person name="Martinez A.T."/>
            <person name="Xiao Y."/>
            <person name="Gibbons J.G."/>
            <person name="Terashima K."/>
            <person name="Grigoriev I.V."/>
            <person name="Hibbett D.S."/>
        </authorList>
    </citation>
    <scope>NUCLEOTIDE SEQUENCE</scope>
    <source>
        <strain evidence="2">RHP3577 ss4</strain>
    </source>
</reference>
<feature type="non-terminal residue" evidence="2">
    <location>
        <position position="1"/>
    </location>
</feature>
<evidence type="ECO:0000313" key="3">
    <source>
        <dbReference type="Proteomes" id="UP001150217"/>
    </source>
</evidence>
<comment type="caution">
    <text evidence="2">The sequence shown here is derived from an EMBL/GenBank/DDBJ whole genome shotgun (WGS) entry which is preliminary data.</text>
</comment>
<evidence type="ECO:0000256" key="1">
    <source>
        <dbReference type="SAM" id="SignalP"/>
    </source>
</evidence>
<evidence type="ECO:0000313" key="2">
    <source>
        <dbReference type="EMBL" id="KAJ4500606.1"/>
    </source>
</evidence>
<dbReference type="EMBL" id="JANVFT010000005">
    <property type="protein sequence ID" value="KAJ4500606.1"/>
    <property type="molecule type" value="Genomic_DNA"/>
</dbReference>
<gene>
    <name evidence="2" type="ORF">C8R41DRAFT_810174</name>
</gene>
<name>A0ABQ8VX65_9AGAR</name>
<feature type="signal peptide" evidence="1">
    <location>
        <begin position="1"/>
        <end position="18"/>
    </location>
</feature>
<keyword evidence="3" id="KW-1185">Reference proteome</keyword>